<feature type="binding site" evidence="2">
    <location>
        <position position="67"/>
    </location>
    <ligand>
        <name>Cu cation</name>
        <dbReference type="ChEBI" id="CHEBI:23378"/>
    </ligand>
</feature>
<dbReference type="Gene3D" id="3.40.30.10">
    <property type="entry name" value="Glutaredoxin"/>
    <property type="match status" value="1"/>
</dbReference>
<proteinExistence type="inferred from homology"/>
<evidence type="ECO:0000256" key="3">
    <source>
        <dbReference type="PIRSR" id="PIRSR603782-2"/>
    </source>
</evidence>
<feature type="binding site" evidence="2">
    <location>
        <position position="71"/>
    </location>
    <ligand>
        <name>Cu cation</name>
        <dbReference type="ChEBI" id="CHEBI:23378"/>
    </ligand>
</feature>
<dbReference type="PANTHER" id="PTHR12151">
    <property type="entry name" value="ELECTRON TRANSPORT PROTIN SCO1/SENC FAMILY MEMBER"/>
    <property type="match status" value="1"/>
</dbReference>
<gene>
    <name evidence="4" type="ORF">N478_13325</name>
</gene>
<dbReference type="PANTHER" id="PTHR12151:SF25">
    <property type="entry name" value="LINALOOL DEHYDRATASE_ISOMERASE DOMAIN-CONTAINING PROTEIN"/>
    <property type="match status" value="1"/>
</dbReference>
<dbReference type="CDD" id="cd02968">
    <property type="entry name" value="SCO"/>
    <property type="match status" value="1"/>
</dbReference>
<evidence type="ECO:0000256" key="1">
    <source>
        <dbReference type="ARBA" id="ARBA00010996"/>
    </source>
</evidence>
<dbReference type="Proteomes" id="UP000076661">
    <property type="component" value="Unassembled WGS sequence"/>
</dbReference>
<evidence type="ECO:0008006" key="6">
    <source>
        <dbReference type="Google" id="ProtNLM"/>
    </source>
</evidence>
<dbReference type="GO" id="GO:0046872">
    <property type="term" value="F:metal ion binding"/>
    <property type="evidence" value="ECO:0007669"/>
    <property type="project" value="UniProtKB-KW"/>
</dbReference>
<evidence type="ECO:0000313" key="5">
    <source>
        <dbReference type="Proteomes" id="UP000076661"/>
    </source>
</evidence>
<name>A0A162CJJ1_9GAMM</name>
<evidence type="ECO:0000256" key="2">
    <source>
        <dbReference type="PIRSR" id="PIRSR603782-1"/>
    </source>
</evidence>
<keyword evidence="2" id="KW-0186">Copper</keyword>
<dbReference type="EMBL" id="AUXX01000007">
    <property type="protein sequence ID" value="KZN68900.1"/>
    <property type="molecule type" value="Genomic_DNA"/>
</dbReference>
<accession>A0A162CJJ1</accession>
<dbReference type="PATRIC" id="fig|1365257.3.peg.1067"/>
<comment type="caution">
    <text evidence="4">The sequence shown here is derived from an EMBL/GenBank/DDBJ whole genome shotgun (WGS) entry which is preliminary data.</text>
</comment>
<feature type="disulfide bond" description="Redox-active" evidence="3">
    <location>
        <begin position="67"/>
        <end position="71"/>
    </location>
</feature>
<comment type="similarity">
    <text evidence="1">Belongs to the SCO1/2 family.</text>
</comment>
<protein>
    <recommendedName>
        <fullName evidence="6">Thioredoxin domain-containing protein</fullName>
    </recommendedName>
</protein>
<keyword evidence="3" id="KW-1015">Disulfide bond</keyword>
<sequence length="200" mass="22659">MRLILLFILVGILSACTPEETVSELTVHYPKPKVLEPFELLDQHNEPVSNKDLLGRWNLLFLGYTSCPDICPMTLSKLTHINTKISQLAESQVWFVSVDPNRDTSAKRQAYVSYFDKSFIAATQQHKQLFPFVRDIGLIYAINDDGGTDYYVDHSASIALINPLGQLEAIFKPEFKQGQVPNINAEKMVQDFRIILAQSK</sequence>
<reference evidence="4 5" key="1">
    <citation type="submission" date="2013-07" db="EMBL/GenBank/DDBJ databases">
        <title>Comparative Genomic and Metabolomic Analysis of Twelve Strains of Pseudoalteromonas luteoviolacea.</title>
        <authorList>
            <person name="Vynne N.G."/>
            <person name="Mansson M."/>
            <person name="Gram L."/>
        </authorList>
    </citation>
    <scope>NUCLEOTIDE SEQUENCE [LARGE SCALE GENOMIC DNA]</scope>
    <source>
        <strain evidence="4 5">S4060-1</strain>
    </source>
</reference>
<dbReference type="SUPFAM" id="SSF52833">
    <property type="entry name" value="Thioredoxin-like"/>
    <property type="match status" value="1"/>
</dbReference>
<dbReference type="Pfam" id="PF02630">
    <property type="entry name" value="SCO1-SenC"/>
    <property type="match status" value="1"/>
</dbReference>
<organism evidence="4 5">
    <name type="scientific">Pseudoalteromonas luteoviolacea S4060-1</name>
    <dbReference type="NCBI Taxonomy" id="1365257"/>
    <lineage>
        <taxon>Bacteria</taxon>
        <taxon>Pseudomonadati</taxon>
        <taxon>Pseudomonadota</taxon>
        <taxon>Gammaproteobacteria</taxon>
        <taxon>Alteromonadales</taxon>
        <taxon>Pseudoalteromonadaceae</taxon>
        <taxon>Pseudoalteromonas</taxon>
    </lineage>
</organism>
<evidence type="ECO:0000313" key="4">
    <source>
        <dbReference type="EMBL" id="KZN68900.1"/>
    </source>
</evidence>
<dbReference type="AlphaFoldDB" id="A0A162CJJ1"/>
<keyword evidence="2" id="KW-0479">Metal-binding</keyword>
<dbReference type="InterPro" id="IPR003782">
    <property type="entry name" value="SCO1/SenC"/>
</dbReference>
<dbReference type="RefSeq" id="WP_063380267.1">
    <property type="nucleotide sequence ID" value="NZ_AUXX01000007.1"/>
</dbReference>
<dbReference type="InterPro" id="IPR036249">
    <property type="entry name" value="Thioredoxin-like_sf"/>
</dbReference>
<feature type="binding site" evidence="2">
    <location>
        <position position="154"/>
    </location>
    <ligand>
        <name>Cu cation</name>
        <dbReference type="ChEBI" id="CHEBI:23378"/>
    </ligand>
</feature>
<dbReference type="PROSITE" id="PS51257">
    <property type="entry name" value="PROKAR_LIPOPROTEIN"/>
    <property type="match status" value="1"/>
</dbReference>